<dbReference type="Gene3D" id="2.60.120.10">
    <property type="entry name" value="Jelly Rolls"/>
    <property type="match status" value="1"/>
</dbReference>
<dbReference type="CDD" id="cd00038">
    <property type="entry name" value="CAP_ED"/>
    <property type="match status" value="1"/>
</dbReference>
<dbReference type="SUPFAM" id="SSF54631">
    <property type="entry name" value="CBS-domain pair"/>
    <property type="match status" value="1"/>
</dbReference>
<evidence type="ECO:0000259" key="3">
    <source>
        <dbReference type="PROSITE" id="PS50042"/>
    </source>
</evidence>
<dbReference type="CDD" id="cd04587">
    <property type="entry name" value="CBS_pair_CAP-ED_NT_Pol-beta-like_DUF294_assoc"/>
    <property type="match status" value="1"/>
</dbReference>
<evidence type="ECO:0000256" key="2">
    <source>
        <dbReference type="PROSITE-ProRule" id="PRU00703"/>
    </source>
</evidence>
<dbReference type="Gene3D" id="3.10.580.10">
    <property type="entry name" value="CBS-domain"/>
    <property type="match status" value="1"/>
</dbReference>
<dbReference type="GO" id="GO:0008773">
    <property type="term" value="F:[protein-PII] uridylyltransferase activity"/>
    <property type="evidence" value="ECO:0007669"/>
    <property type="project" value="InterPro"/>
</dbReference>
<dbReference type="InterPro" id="IPR018821">
    <property type="entry name" value="DUF294_put_nucleoTrafse_sb-bd"/>
</dbReference>
<protein>
    <submittedName>
        <fullName evidence="5">Cyclic nucleotide-binding protein</fullName>
    </submittedName>
</protein>
<dbReference type="AlphaFoldDB" id="A0A1G9AH51"/>
<proteinExistence type="predicted"/>
<keyword evidence="6" id="KW-1185">Reference proteome</keyword>
<dbReference type="InterPro" id="IPR046342">
    <property type="entry name" value="CBS_dom_sf"/>
</dbReference>
<dbReference type="InterPro" id="IPR000595">
    <property type="entry name" value="cNMP-bd_dom"/>
</dbReference>
<organism evidence="5 6">
    <name type="scientific">Ferrimonas sediminum</name>
    <dbReference type="NCBI Taxonomy" id="718193"/>
    <lineage>
        <taxon>Bacteria</taxon>
        <taxon>Pseudomonadati</taxon>
        <taxon>Pseudomonadota</taxon>
        <taxon>Gammaproteobacteria</taxon>
        <taxon>Alteromonadales</taxon>
        <taxon>Ferrimonadaceae</taxon>
        <taxon>Ferrimonas</taxon>
    </lineage>
</organism>
<name>A0A1G9AH51_9GAMM</name>
<dbReference type="InterPro" id="IPR051257">
    <property type="entry name" value="Diverse_CBS-Domain"/>
</dbReference>
<dbReference type="SUPFAM" id="SSF51206">
    <property type="entry name" value="cAMP-binding domain-like"/>
    <property type="match status" value="1"/>
</dbReference>
<dbReference type="PANTHER" id="PTHR43080:SF2">
    <property type="entry name" value="CBS DOMAIN-CONTAINING PROTEIN"/>
    <property type="match status" value="1"/>
</dbReference>
<dbReference type="EMBL" id="FNEM01000023">
    <property type="protein sequence ID" value="SDK25880.1"/>
    <property type="molecule type" value="Genomic_DNA"/>
</dbReference>
<sequence length="612" mass="69099">MDLAPVIQFLSQTVPFDGLPRAALEQCAGRIEIAYASRRDKRIEFDSDNPCLYVIASGVFELRDNDGELLARLDSHQCFGFRALLTGEQTDAEIHIIEDGLLYLIPLATFDDLRHRHREFERFFNRQHGQRIRLGVRYDNHRHTNAMRLSKVMSAKVVSCGGDTSVAEAARLMSQHRISCLPVTAEGQLVGILTDRDLRNRVLAKAVDPEVAVKQVMTASPRCLTSQETWFDAQLLMTRFNIHHLPITEQGQLKGLVTSNDLMRQLDSDPALIIKQLNRCQDQEQLVQVMDGVPNLVKSLVAAEVSAEQVGRLLTAISDRLTERLIALAQQTLGEAPMDWCWLAFGSQARMDQVIGSDQDNGLLLAGEPNESQRRYFLALAESVCIGLDRCGFVLCKGEIMAMNPKWCRSLQGWQQQFRHWMSEPEPKAVMHSSIFFDIRGVAGDIELARRLQRQVLEQAQHSEFFLAYLAQNCVSRRPPLGFFRQWVLDKDGEQKAGVDLKHRGLAIINDIGRLYALACGSDEVETPKRLRAAMEAGLLTRKDALNLADALEFIRAQRLDNQHRQWLAGDRISNYLEPKSLSQLVRHQLKDAFVVLGQAQDGVKLKFGKQL</sequence>
<dbReference type="OrthoDB" id="9808528at2"/>
<evidence type="ECO:0000259" key="4">
    <source>
        <dbReference type="PROSITE" id="PS51371"/>
    </source>
</evidence>
<dbReference type="Pfam" id="PF00027">
    <property type="entry name" value="cNMP_binding"/>
    <property type="match status" value="1"/>
</dbReference>
<reference evidence="6" key="1">
    <citation type="submission" date="2016-10" db="EMBL/GenBank/DDBJ databases">
        <authorList>
            <person name="Varghese N."/>
            <person name="Submissions S."/>
        </authorList>
    </citation>
    <scope>NUCLEOTIDE SEQUENCE [LARGE SCALE GENOMIC DNA]</scope>
    <source>
        <strain evidence="6">DSM 23317</strain>
    </source>
</reference>
<dbReference type="PROSITE" id="PS51371">
    <property type="entry name" value="CBS"/>
    <property type="match status" value="2"/>
</dbReference>
<feature type="domain" description="Cyclic nucleotide-binding" evidence="3">
    <location>
        <begin position="52"/>
        <end position="113"/>
    </location>
</feature>
<gene>
    <name evidence="5" type="ORF">SAMN04488540_12318</name>
</gene>
<dbReference type="Pfam" id="PF03445">
    <property type="entry name" value="DUF294"/>
    <property type="match status" value="1"/>
</dbReference>
<dbReference type="InterPro" id="IPR005105">
    <property type="entry name" value="GlnD_Uridyltrans_N"/>
</dbReference>
<feature type="domain" description="CBS" evidence="4">
    <location>
        <begin position="153"/>
        <end position="210"/>
    </location>
</feature>
<dbReference type="InterPro" id="IPR018490">
    <property type="entry name" value="cNMP-bd_dom_sf"/>
</dbReference>
<evidence type="ECO:0000313" key="5">
    <source>
        <dbReference type="EMBL" id="SDK25880.1"/>
    </source>
</evidence>
<evidence type="ECO:0000313" key="6">
    <source>
        <dbReference type="Proteomes" id="UP000199527"/>
    </source>
</evidence>
<dbReference type="InterPro" id="IPR014710">
    <property type="entry name" value="RmlC-like_jellyroll"/>
</dbReference>
<dbReference type="Pfam" id="PF10335">
    <property type="entry name" value="DUF294_C"/>
    <property type="match status" value="1"/>
</dbReference>
<dbReference type="Proteomes" id="UP000199527">
    <property type="component" value="Unassembled WGS sequence"/>
</dbReference>
<dbReference type="PANTHER" id="PTHR43080">
    <property type="entry name" value="CBS DOMAIN-CONTAINING PROTEIN CBSX3, MITOCHONDRIAL"/>
    <property type="match status" value="1"/>
</dbReference>
<dbReference type="PROSITE" id="PS50042">
    <property type="entry name" value="CNMP_BINDING_3"/>
    <property type="match status" value="1"/>
</dbReference>
<dbReference type="RefSeq" id="WP_090368100.1">
    <property type="nucleotide sequence ID" value="NZ_FNEM01000023.1"/>
</dbReference>
<evidence type="ECO:0000256" key="1">
    <source>
        <dbReference type="ARBA" id="ARBA00023122"/>
    </source>
</evidence>
<accession>A0A1G9AH51</accession>
<feature type="domain" description="CBS" evidence="4">
    <location>
        <begin position="217"/>
        <end position="272"/>
    </location>
</feature>
<keyword evidence="1 2" id="KW-0129">CBS domain</keyword>
<dbReference type="CDD" id="cd05401">
    <property type="entry name" value="NT_GlnE_GlnD_like"/>
    <property type="match status" value="1"/>
</dbReference>
<dbReference type="SMART" id="SM00116">
    <property type="entry name" value="CBS"/>
    <property type="match status" value="2"/>
</dbReference>
<dbReference type="InterPro" id="IPR000644">
    <property type="entry name" value="CBS_dom"/>
</dbReference>
<dbReference type="Pfam" id="PF00571">
    <property type="entry name" value="CBS"/>
    <property type="match status" value="2"/>
</dbReference>